<dbReference type="AlphaFoldDB" id="A0A8S1HPD0"/>
<organism evidence="2 3">
    <name type="scientific">Caenorhabditis auriculariae</name>
    <dbReference type="NCBI Taxonomy" id="2777116"/>
    <lineage>
        <taxon>Eukaryota</taxon>
        <taxon>Metazoa</taxon>
        <taxon>Ecdysozoa</taxon>
        <taxon>Nematoda</taxon>
        <taxon>Chromadorea</taxon>
        <taxon>Rhabditida</taxon>
        <taxon>Rhabditina</taxon>
        <taxon>Rhabditomorpha</taxon>
        <taxon>Rhabditoidea</taxon>
        <taxon>Rhabditidae</taxon>
        <taxon>Peloderinae</taxon>
        <taxon>Caenorhabditis</taxon>
    </lineage>
</organism>
<sequence>MSRPCFDKDTSLLEGRKAHEEHMDINHHFIGKAMNADENKDHHGKMDHKDDPGVDDMGLDKPEEMHEQCQKMRH</sequence>
<proteinExistence type="predicted"/>
<dbReference type="Proteomes" id="UP000835052">
    <property type="component" value="Unassembled WGS sequence"/>
</dbReference>
<gene>
    <name evidence="2" type="ORF">CAUJ_LOCUS14402</name>
</gene>
<accession>A0A8S1HPD0</accession>
<protein>
    <submittedName>
        <fullName evidence="2">Uncharacterized protein</fullName>
    </submittedName>
</protein>
<dbReference type="EMBL" id="CAJGYM010000128">
    <property type="protein sequence ID" value="CAD6198496.1"/>
    <property type="molecule type" value="Genomic_DNA"/>
</dbReference>
<comment type="caution">
    <text evidence="2">The sequence shown here is derived from an EMBL/GenBank/DDBJ whole genome shotgun (WGS) entry which is preliminary data.</text>
</comment>
<feature type="region of interest" description="Disordered" evidence="1">
    <location>
        <begin position="38"/>
        <end position="74"/>
    </location>
</feature>
<evidence type="ECO:0000256" key="1">
    <source>
        <dbReference type="SAM" id="MobiDB-lite"/>
    </source>
</evidence>
<keyword evidence="3" id="KW-1185">Reference proteome</keyword>
<evidence type="ECO:0000313" key="3">
    <source>
        <dbReference type="Proteomes" id="UP000835052"/>
    </source>
</evidence>
<evidence type="ECO:0000313" key="2">
    <source>
        <dbReference type="EMBL" id="CAD6198496.1"/>
    </source>
</evidence>
<feature type="compositionally biased region" description="Basic and acidic residues" evidence="1">
    <location>
        <begin position="47"/>
        <end position="74"/>
    </location>
</feature>
<name>A0A8S1HPD0_9PELO</name>
<reference evidence="2" key="1">
    <citation type="submission" date="2020-10" db="EMBL/GenBank/DDBJ databases">
        <authorList>
            <person name="Kikuchi T."/>
        </authorList>
    </citation>
    <scope>NUCLEOTIDE SEQUENCE</scope>
    <source>
        <strain evidence="2">NKZ352</strain>
    </source>
</reference>